<dbReference type="AlphaFoldDB" id="A0A0F9CN00"/>
<organism evidence="1">
    <name type="scientific">marine sediment metagenome</name>
    <dbReference type="NCBI Taxonomy" id="412755"/>
    <lineage>
        <taxon>unclassified sequences</taxon>
        <taxon>metagenomes</taxon>
        <taxon>ecological metagenomes</taxon>
    </lineage>
</organism>
<accession>A0A0F9CN00</accession>
<protein>
    <submittedName>
        <fullName evidence="1">Uncharacterized protein</fullName>
    </submittedName>
</protein>
<comment type="caution">
    <text evidence="1">The sequence shown here is derived from an EMBL/GenBank/DDBJ whole genome shotgun (WGS) entry which is preliminary data.</text>
</comment>
<sequence>MILPDSVSIQDMLDEIGRRTKLVEDRLCGKLNEAVEDYNRVVSKFDECRGALAAEVEAHGFPSCPPDDYKGKWHEYLIELLANLRKQ</sequence>
<reference evidence="1" key="1">
    <citation type="journal article" date="2015" name="Nature">
        <title>Complex archaea that bridge the gap between prokaryotes and eukaryotes.</title>
        <authorList>
            <person name="Spang A."/>
            <person name="Saw J.H."/>
            <person name="Jorgensen S.L."/>
            <person name="Zaremba-Niedzwiedzka K."/>
            <person name="Martijn J."/>
            <person name="Lind A.E."/>
            <person name="van Eijk R."/>
            <person name="Schleper C."/>
            <person name="Guy L."/>
            <person name="Ettema T.J."/>
        </authorList>
    </citation>
    <scope>NUCLEOTIDE SEQUENCE</scope>
</reference>
<proteinExistence type="predicted"/>
<dbReference type="EMBL" id="LAZR01032495">
    <property type="protein sequence ID" value="KKL50723.1"/>
    <property type="molecule type" value="Genomic_DNA"/>
</dbReference>
<evidence type="ECO:0000313" key="1">
    <source>
        <dbReference type="EMBL" id="KKL50723.1"/>
    </source>
</evidence>
<gene>
    <name evidence="1" type="ORF">LCGC14_2302650</name>
</gene>
<name>A0A0F9CN00_9ZZZZ</name>